<evidence type="ECO:0000313" key="2">
    <source>
        <dbReference type="EMBL" id="MEX5729692.1"/>
    </source>
</evidence>
<dbReference type="InterPro" id="IPR017853">
    <property type="entry name" value="GH"/>
</dbReference>
<dbReference type="SUPFAM" id="SSF51445">
    <property type="entry name" value="(Trans)glycosidases"/>
    <property type="match status" value="1"/>
</dbReference>
<protein>
    <recommendedName>
        <fullName evidence="1">Asl1-like glycosyl hydrolase catalytic domain-containing protein</fullName>
    </recommendedName>
</protein>
<keyword evidence="3" id="KW-1185">Reference proteome</keyword>
<dbReference type="InterPro" id="IPR024655">
    <property type="entry name" value="Asl1_glyco_hydro_catalytic"/>
</dbReference>
<name>A0ABV3XWG3_9RHOB</name>
<dbReference type="PANTHER" id="PTHR12631">
    <property type="entry name" value="ALPHA-L-IDURONIDASE"/>
    <property type="match status" value="1"/>
</dbReference>
<reference evidence="2 3" key="1">
    <citation type="submission" date="2024-06" db="EMBL/GenBank/DDBJ databases">
        <title>Genome of Rhodovulum iodosum, a marine photoferrotroph.</title>
        <authorList>
            <person name="Bianchini G."/>
            <person name="Nikeleit V."/>
            <person name="Kappler A."/>
            <person name="Bryce C."/>
            <person name="Sanchez-Baracaldo P."/>
        </authorList>
    </citation>
    <scope>NUCLEOTIDE SEQUENCE [LARGE SCALE GENOMIC DNA]</scope>
    <source>
        <strain evidence="2 3">UT/N1</strain>
    </source>
</reference>
<dbReference type="PANTHER" id="PTHR12631:SF10">
    <property type="entry name" value="BETA-XYLOSIDASE-LIKE PROTEIN-RELATED"/>
    <property type="match status" value="1"/>
</dbReference>
<dbReference type="RefSeq" id="WP_125403290.1">
    <property type="nucleotide sequence ID" value="NZ_JBEHHI010000003.1"/>
</dbReference>
<dbReference type="EMBL" id="JBEHHI010000003">
    <property type="protein sequence ID" value="MEX5729692.1"/>
    <property type="molecule type" value="Genomic_DNA"/>
</dbReference>
<proteinExistence type="predicted"/>
<dbReference type="Pfam" id="PF11790">
    <property type="entry name" value="Glyco_hydro_cc"/>
    <property type="match status" value="1"/>
</dbReference>
<dbReference type="Gene3D" id="3.20.20.80">
    <property type="entry name" value="Glycosidases"/>
    <property type="match status" value="1"/>
</dbReference>
<accession>A0ABV3XWG3</accession>
<gene>
    <name evidence="2" type="ORF">Ga0609869_003045</name>
</gene>
<organism evidence="2 3">
    <name type="scientific">Rhodovulum iodosum</name>
    <dbReference type="NCBI Taxonomy" id="68291"/>
    <lineage>
        <taxon>Bacteria</taxon>
        <taxon>Pseudomonadati</taxon>
        <taxon>Pseudomonadota</taxon>
        <taxon>Alphaproteobacteria</taxon>
        <taxon>Rhodobacterales</taxon>
        <taxon>Paracoccaceae</taxon>
        <taxon>Rhodovulum</taxon>
    </lineage>
</organism>
<dbReference type="InterPro" id="IPR051923">
    <property type="entry name" value="Glycosyl_Hydrolase_39"/>
</dbReference>
<evidence type="ECO:0000313" key="3">
    <source>
        <dbReference type="Proteomes" id="UP001560019"/>
    </source>
</evidence>
<evidence type="ECO:0000259" key="1">
    <source>
        <dbReference type="Pfam" id="PF11790"/>
    </source>
</evidence>
<feature type="domain" description="Asl1-like glycosyl hydrolase catalytic" evidence="1">
    <location>
        <begin position="208"/>
        <end position="284"/>
    </location>
</feature>
<comment type="caution">
    <text evidence="2">The sequence shown here is derived from an EMBL/GenBank/DDBJ whole genome shotgun (WGS) entry which is preliminary data.</text>
</comment>
<dbReference type="Proteomes" id="UP001560019">
    <property type="component" value="Unassembled WGS sequence"/>
</dbReference>
<sequence>MPDAASFDFGRQPNLDRLPGRMVWIYLVVLSIAMSAAAASAQGTEQPFRLGVQTHFKQGWDVGLIDTAKDLGAYAVRDEIDWDTVETTRGEFTFDVADKYMLPIIDAGLVPFIVVNESNPLYDDKNSPYTDEGREGFAAYISAILTRYGADAVAIEIGNEVNTENFTRGPFSEDRPFYFAKLVAAVDERLARDHPEAQFSCSGVNTISLGFLRAFFEHGGLQSCDAISVHPYRDNPDSLPWELQRLQALMREFGGEKPIYVTEFGNWFEDPTDAPGFMVKMVSIMAAAGVAEAHWYALLDEQWWPNMGLYEQGGDVEKPAAAAFRLLQDKLLPLGRAASRSDNSAVRLFEFGEGGRGFVAWASDAAIEVQGDATFLDMRGDEIAPTTRLSDVPIVILGDGVSVSIVETPVVADTKYQFNSAPWTYFARRPVRGLTPLETIDWNWTSYVGATDLNPLRIGDRGVVTASFNDRPYHAIERFTASEPGTYRVEGWWKASKDSEPSRLIIRHNGTILREVDRITDEAFMLGDLELDLAEGDTLDFELGPAEPGWTTSARRRIRVLHADGAR</sequence>